<sequence>MRILLINQYSGNKGDRAVLYAMCRILKSIYRDVEITVSTSDPELWNGYKYYSSEGIRFVPWGWDYDRVKKYKFYWRFLNRFKKYTFTLLRESFMRNVSLARFLANPEFKKALKQSSVVISVGGHHFTTMLSRDLVSSINFDAMVASSYRRIICFSQSFGPFDFHNPKNRLLTQRLLSNSILMPREEKSVKEIHTFLGKEEAEVIPTYESVLTLANHIQYLPIEQRDNAVGIAIYCTQSRTVEERKHYQQTIADFCNYVIDKGYSIRFFPMEIKGSAPDDRGFIAEIIAKVLRADKCFIYEDDMETLEHLEEVSKCKIFLGHKTHSTIFALATGTPLIALAYHPKTIKFLQQFDMALNAIDDKQLSIQALIQVLDRLNTNLDEISQLEFNRSQEKAKKISSDLMTAINILSR</sequence>
<evidence type="ECO:0000313" key="3">
    <source>
        <dbReference type="EMBL" id="MTU71181.1"/>
    </source>
</evidence>
<protein>
    <submittedName>
        <fullName evidence="3">Polysaccharide pyruvyl transferase family protein</fullName>
    </submittedName>
</protein>
<dbReference type="AlphaFoldDB" id="A0AA44APH3"/>
<dbReference type="PANTHER" id="PTHR36836:SF1">
    <property type="entry name" value="COLANIC ACID BIOSYNTHESIS PROTEIN WCAK"/>
    <property type="match status" value="1"/>
</dbReference>
<evidence type="ECO:0000313" key="2">
    <source>
        <dbReference type="EMBL" id="GKH71900.1"/>
    </source>
</evidence>
<evidence type="ECO:0000259" key="1">
    <source>
        <dbReference type="Pfam" id="PF04230"/>
    </source>
</evidence>
<reference evidence="3 4" key="1">
    <citation type="journal article" date="2019" name="Nat. Med.">
        <title>A library of human gut bacterial isolates paired with longitudinal multiomics data enables mechanistic microbiome research.</title>
        <authorList>
            <person name="Poyet M."/>
            <person name="Groussin M."/>
            <person name="Gibbons S.M."/>
            <person name="Avila-Pacheco J."/>
            <person name="Jiang X."/>
            <person name="Kearney S.M."/>
            <person name="Perrotta A.R."/>
            <person name="Berdy B."/>
            <person name="Zhao S."/>
            <person name="Lieberman T.D."/>
            <person name="Swanson P.K."/>
            <person name="Smith M."/>
            <person name="Roesemann S."/>
            <person name="Alexander J.E."/>
            <person name="Rich S.A."/>
            <person name="Livny J."/>
            <person name="Vlamakis H."/>
            <person name="Clish C."/>
            <person name="Bullock K."/>
            <person name="Deik A."/>
            <person name="Scott J."/>
            <person name="Pierce K.A."/>
            <person name="Xavier R.J."/>
            <person name="Alm E.J."/>
        </authorList>
    </citation>
    <scope>NUCLEOTIDE SEQUENCE [LARGE SCALE GENOMIC DNA]</scope>
    <source>
        <strain evidence="3 4">BIOML-A16</strain>
    </source>
</reference>
<dbReference type="Proteomes" id="UP000448908">
    <property type="component" value="Unassembled WGS sequence"/>
</dbReference>
<dbReference type="PANTHER" id="PTHR36836">
    <property type="entry name" value="COLANIC ACID BIOSYNTHESIS PROTEIN WCAK"/>
    <property type="match status" value="1"/>
</dbReference>
<accession>A0AA44APH3</accession>
<dbReference type="Pfam" id="PF04230">
    <property type="entry name" value="PS_pyruv_trans"/>
    <property type="match status" value="1"/>
</dbReference>
<organism evidence="3 4">
    <name type="scientific">Parabacteroides merdae</name>
    <dbReference type="NCBI Taxonomy" id="46503"/>
    <lineage>
        <taxon>Bacteria</taxon>
        <taxon>Pseudomonadati</taxon>
        <taxon>Bacteroidota</taxon>
        <taxon>Bacteroidia</taxon>
        <taxon>Bacteroidales</taxon>
        <taxon>Tannerellaceae</taxon>
        <taxon>Parabacteroides</taxon>
    </lineage>
</organism>
<reference evidence="2" key="2">
    <citation type="submission" date="2022-01" db="EMBL/GenBank/DDBJ databases">
        <title>Novel bile acid biosynthetic pathways are enriched in the microbiome of centenarians.</title>
        <authorList>
            <person name="Sato Y."/>
            <person name="Atarashi K."/>
            <person name="Plichta R.D."/>
            <person name="Arai Y."/>
            <person name="Sasajima S."/>
            <person name="Kearney M.S."/>
            <person name="Suda W."/>
            <person name="Takeshita K."/>
            <person name="Sasaki T."/>
            <person name="Okamoto S."/>
            <person name="Skelly N.A."/>
            <person name="Okamura Y."/>
            <person name="Vlamakis H."/>
            <person name="Li Y."/>
            <person name="Tanoue T."/>
            <person name="Takei H."/>
            <person name="Nittono H."/>
            <person name="Narushima S."/>
            <person name="Irie J."/>
            <person name="Itoh H."/>
            <person name="Moriya K."/>
            <person name="Sugiura Y."/>
            <person name="Suematsu M."/>
            <person name="Moritoki N."/>
            <person name="Shibata S."/>
            <person name="Littman R.D."/>
            <person name="Fischbach A.M."/>
            <person name="Uwamino Y."/>
            <person name="Inoue T."/>
            <person name="Honda A."/>
            <person name="Hattori M."/>
            <person name="Murai T."/>
            <person name="Xavier J.R."/>
            <person name="Hirose N."/>
            <person name="Honda K."/>
        </authorList>
    </citation>
    <scope>NUCLEOTIDE SEQUENCE</scope>
    <source>
        <strain evidence="2">CE91-St3</strain>
    </source>
</reference>
<dbReference type="InterPro" id="IPR007345">
    <property type="entry name" value="Polysacch_pyruvyl_Trfase"/>
</dbReference>
<keyword evidence="3" id="KW-0808">Transferase</keyword>
<proteinExistence type="predicted"/>
<dbReference type="EMBL" id="BQNZ01000001">
    <property type="protein sequence ID" value="GKH71900.1"/>
    <property type="molecule type" value="Genomic_DNA"/>
</dbReference>
<name>A0AA44APH3_9BACT</name>
<dbReference type="RefSeq" id="WP_005639488.1">
    <property type="nucleotide sequence ID" value="NZ_BAABYG010000001.1"/>
</dbReference>
<dbReference type="EMBL" id="WNDA01000048">
    <property type="protein sequence ID" value="MTU71181.1"/>
    <property type="molecule type" value="Genomic_DNA"/>
</dbReference>
<dbReference type="GO" id="GO:0016740">
    <property type="term" value="F:transferase activity"/>
    <property type="evidence" value="ECO:0007669"/>
    <property type="project" value="UniProtKB-KW"/>
</dbReference>
<evidence type="ECO:0000313" key="4">
    <source>
        <dbReference type="Proteomes" id="UP000448908"/>
    </source>
</evidence>
<dbReference type="Proteomes" id="UP001055114">
    <property type="component" value="Unassembled WGS sequence"/>
</dbReference>
<gene>
    <name evidence="2" type="ORF">CE91St3_17630</name>
    <name evidence="3" type="ORF">GMD92_19505</name>
</gene>
<feature type="domain" description="Polysaccharide pyruvyl transferase" evidence="1">
    <location>
        <begin position="12"/>
        <end position="343"/>
    </location>
</feature>
<dbReference type="GeneID" id="49202215"/>
<comment type="caution">
    <text evidence="3">The sequence shown here is derived from an EMBL/GenBank/DDBJ whole genome shotgun (WGS) entry which is preliminary data.</text>
</comment>